<dbReference type="InterPro" id="IPR002347">
    <property type="entry name" value="SDR_fam"/>
</dbReference>
<comment type="caution">
    <text evidence="4">The sequence shown here is derived from an EMBL/GenBank/DDBJ whole genome shotgun (WGS) entry which is preliminary data.</text>
</comment>
<protein>
    <submittedName>
        <fullName evidence="4">Uncharacterized protein</fullName>
    </submittedName>
</protein>
<dbReference type="PANTHER" id="PTHR44229:SF4">
    <property type="entry name" value="15-HYDROXYPROSTAGLANDIN DEHYDROGENASE [NAD(+)]"/>
    <property type="match status" value="1"/>
</dbReference>
<gene>
    <name evidence="4" type="ORF">PG991_004966</name>
</gene>
<organism evidence="4 5">
    <name type="scientific">Apiospora marii</name>
    <dbReference type="NCBI Taxonomy" id="335849"/>
    <lineage>
        <taxon>Eukaryota</taxon>
        <taxon>Fungi</taxon>
        <taxon>Dikarya</taxon>
        <taxon>Ascomycota</taxon>
        <taxon>Pezizomycotina</taxon>
        <taxon>Sordariomycetes</taxon>
        <taxon>Xylariomycetidae</taxon>
        <taxon>Amphisphaeriales</taxon>
        <taxon>Apiosporaceae</taxon>
        <taxon>Apiospora</taxon>
    </lineage>
</organism>
<keyword evidence="2" id="KW-0521">NADP</keyword>
<dbReference type="PROSITE" id="PS00061">
    <property type="entry name" value="ADH_SHORT"/>
    <property type="match status" value="1"/>
</dbReference>
<comment type="similarity">
    <text evidence="1">Belongs to the short-chain dehydrogenases/reductases (SDR) family.</text>
</comment>
<evidence type="ECO:0000256" key="2">
    <source>
        <dbReference type="ARBA" id="ARBA00022857"/>
    </source>
</evidence>
<dbReference type="EMBL" id="JAQQWI010000007">
    <property type="protein sequence ID" value="KAK8027910.1"/>
    <property type="molecule type" value="Genomic_DNA"/>
</dbReference>
<evidence type="ECO:0000256" key="3">
    <source>
        <dbReference type="ARBA" id="ARBA00023002"/>
    </source>
</evidence>
<proteinExistence type="inferred from homology"/>
<dbReference type="PRINTS" id="PR00081">
    <property type="entry name" value="GDHRDH"/>
</dbReference>
<accession>A0ABR1S7U4</accession>
<evidence type="ECO:0000256" key="1">
    <source>
        <dbReference type="ARBA" id="ARBA00006484"/>
    </source>
</evidence>
<dbReference type="InterPro" id="IPR020904">
    <property type="entry name" value="Sc_DH/Rdtase_CS"/>
</dbReference>
<dbReference type="SUPFAM" id="SSF51735">
    <property type="entry name" value="NAD(P)-binding Rossmann-fold domains"/>
    <property type="match status" value="1"/>
</dbReference>
<dbReference type="InterPro" id="IPR036291">
    <property type="entry name" value="NAD(P)-bd_dom_sf"/>
</dbReference>
<dbReference type="Gene3D" id="3.40.50.720">
    <property type="entry name" value="NAD(P)-binding Rossmann-like Domain"/>
    <property type="match status" value="1"/>
</dbReference>
<reference evidence="4 5" key="1">
    <citation type="submission" date="2023-01" db="EMBL/GenBank/DDBJ databases">
        <title>Analysis of 21 Apiospora genomes using comparative genomics revels a genus with tremendous synthesis potential of carbohydrate active enzymes and secondary metabolites.</title>
        <authorList>
            <person name="Sorensen T."/>
        </authorList>
    </citation>
    <scope>NUCLEOTIDE SEQUENCE [LARGE SCALE GENOMIC DNA]</scope>
    <source>
        <strain evidence="4 5">CBS 20057</strain>
    </source>
</reference>
<dbReference type="Proteomes" id="UP001396898">
    <property type="component" value="Unassembled WGS sequence"/>
</dbReference>
<evidence type="ECO:0000313" key="5">
    <source>
        <dbReference type="Proteomes" id="UP001396898"/>
    </source>
</evidence>
<name>A0ABR1S7U4_9PEZI</name>
<dbReference type="Pfam" id="PF00106">
    <property type="entry name" value="adh_short"/>
    <property type="match status" value="1"/>
</dbReference>
<dbReference type="PANTHER" id="PTHR44229">
    <property type="entry name" value="15-HYDROXYPROSTAGLANDIN DEHYDROGENASE [NAD(+)]"/>
    <property type="match status" value="1"/>
</dbReference>
<keyword evidence="5" id="KW-1185">Reference proteome</keyword>
<keyword evidence="3" id="KW-0560">Oxidoreductase</keyword>
<sequence length="285" mass="30759">MDTKVAVVTGGASGMGFAVAQALTNRGGWQVHVLDVKPAPAQPSPAGTIYHQADTTDYSQLAAVFKSVWTSRDEKRRLDFVFANAGILDAANFFAKSETQGTDEPPPEPDYKVVNVNLRGCVNTVNLAHHYMAQSPDRSSRAIAVTASQSAIWPTCCLPLYTASKHGVLGFVRSVADWYFQSEGIRINTLCPSSVKTDLLPDEVWAAFDPASLTSMDLVVKIVLEHFLDGEPIVDSNGRRGTSSYGQTVVPSGEELYLEDPPPYVNAGSEALIRATAVDQQLNII</sequence>
<evidence type="ECO:0000313" key="4">
    <source>
        <dbReference type="EMBL" id="KAK8027910.1"/>
    </source>
</evidence>